<sequence>MTQDNVEVGLDDAQMVTMQDYSLKPQQLTSLPLEREPQLVEISNRIALLRSCHLDPCEREILSMLERPIVLTPAELEYLVGIEKRYGIAPSWVNV</sequence>
<gene>
    <name evidence="1" type="ORF">DSM107010_72830</name>
</gene>
<dbReference type="RefSeq" id="WP_148125954.1">
    <property type="nucleotide sequence ID" value="NZ_JAVKZF010000009.1"/>
</dbReference>
<evidence type="ECO:0000313" key="2">
    <source>
        <dbReference type="Proteomes" id="UP000282574"/>
    </source>
</evidence>
<comment type="caution">
    <text evidence="1">The sequence shown here is derived from an EMBL/GenBank/DDBJ whole genome shotgun (WGS) entry which is preliminary data.</text>
</comment>
<proteinExistence type="predicted"/>
<accession>A0AB37U7B7</accession>
<organism evidence="1 2">
    <name type="scientific">Chroococcidiopsis cubana SAG 39.79</name>
    <dbReference type="NCBI Taxonomy" id="388085"/>
    <lineage>
        <taxon>Bacteria</taxon>
        <taxon>Bacillati</taxon>
        <taxon>Cyanobacteriota</taxon>
        <taxon>Cyanophyceae</taxon>
        <taxon>Chroococcidiopsidales</taxon>
        <taxon>Chroococcidiopsidaceae</taxon>
        <taxon>Chroococcidiopsis</taxon>
    </lineage>
</organism>
<evidence type="ECO:0000313" key="1">
    <source>
        <dbReference type="EMBL" id="RUS92900.1"/>
    </source>
</evidence>
<keyword evidence="2" id="KW-1185">Reference proteome</keyword>
<protein>
    <submittedName>
        <fullName evidence="1">Uncharacterized protein</fullName>
    </submittedName>
</protein>
<dbReference type="EMBL" id="RSCK01000239">
    <property type="protein sequence ID" value="RUS92900.1"/>
    <property type="molecule type" value="Genomic_DNA"/>
</dbReference>
<name>A0AB37U7B7_9CYAN</name>
<reference evidence="1 2" key="1">
    <citation type="journal article" date="2019" name="Genome Biol. Evol.">
        <title>Day and night: Metabolic profiles and evolutionary relationships of six axenic non-marine cyanobacteria.</title>
        <authorList>
            <person name="Will S.E."/>
            <person name="Henke P."/>
            <person name="Boedeker C."/>
            <person name="Huang S."/>
            <person name="Brinkmann H."/>
            <person name="Rohde M."/>
            <person name="Jarek M."/>
            <person name="Friedl T."/>
            <person name="Seufert S."/>
            <person name="Schumacher M."/>
            <person name="Overmann J."/>
            <person name="Neumann-Schaal M."/>
            <person name="Petersen J."/>
        </authorList>
    </citation>
    <scope>NUCLEOTIDE SEQUENCE [LARGE SCALE GENOMIC DNA]</scope>
    <source>
        <strain evidence="1 2">SAG 39.79</strain>
    </source>
</reference>
<dbReference type="AlphaFoldDB" id="A0AB37U7B7"/>
<dbReference type="Proteomes" id="UP000282574">
    <property type="component" value="Unassembled WGS sequence"/>
</dbReference>